<proteinExistence type="predicted"/>
<feature type="compositionally biased region" description="Basic and acidic residues" evidence="1">
    <location>
        <begin position="1"/>
        <end position="15"/>
    </location>
</feature>
<evidence type="ECO:0000313" key="3">
    <source>
        <dbReference type="Proteomes" id="UP000499080"/>
    </source>
</evidence>
<protein>
    <submittedName>
        <fullName evidence="2">Uncharacterized protein</fullName>
    </submittedName>
</protein>
<feature type="region of interest" description="Disordered" evidence="1">
    <location>
        <begin position="1"/>
        <end position="68"/>
    </location>
</feature>
<evidence type="ECO:0000313" key="2">
    <source>
        <dbReference type="EMBL" id="GBM28633.1"/>
    </source>
</evidence>
<evidence type="ECO:0000256" key="1">
    <source>
        <dbReference type="SAM" id="MobiDB-lite"/>
    </source>
</evidence>
<feature type="compositionally biased region" description="Pro residues" evidence="1">
    <location>
        <begin position="59"/>
        <end position="68"/>
    </location>
</feature>
<dbReference type="EMBL" id="BGPR01000616">
    <property type="protein sequence ID" value="GBM28633.1"/>
    <property type="molecule type" value="Genomic_DNA"/>
</dbReference>
<dbReference type="AlphaFoldDB" id="A0A4Y2EHK8"/>
<comment type="caution">
    <text evidence="2">The sequence shown here is derived from an EMBL/GenBank/DDBJ whole genome shotgun (WGS) entry which is preliminary data.</text>
</comment>
<name>A0A4Y2EHK8_ARAVE</name>
<accession>A0A4Y2EHK8</accession>
<sequence>MDLGHKDHMDPDHRTITSKVPPVPRPQGQDLSSVMASYGPAPQNHLDLDHRTITSGPTGPGPPRTRDQ</sequence>
<organism evidence="2 3">
    <name type="scientific">Araneus ventricosus</name>
    <name type="common">Orbweaver spider</name>
    <name type="synonym">Epeira ventricosa</name>
    <dbReference type="NCBI Taxonomy" id="182803"/>
    <lineage>
        <taxon>Eukaryota</taxon>
        <taxon>Metazoa</taxon>
        <taxon>Ecdysozoa</taxon>
        <taxon>Arthropoda</taxon>
        <taxon>Chelicerata</taxon>
        <taxon>Arachnida</taxon>
        <taxon>Araneae</taxon>
        <taxon>Araneomorphae</taxon>
        <taxon>Entelegynae</taxon>
        <taxon>Araneoidea</taxon>
        <taxon>Araneidae</taxon>
        <taxon>Araneus</taxon>
    </lineage>
</organism>
<keyword evidence="3" id="KW-1185">Reference proteome</keyword>
<dbReference type="Proteomes" id="UP000499080">
    <property type="component" value="Unassembled WGS sequence"/>
</dbReference>
<reference evidence="2 3" key="1">
    <citation type="journal article" date="2019" name="Sci. Rep.">
        <title>Orb-weaving spider Araneus ventricosus genome elucidates the spidroin gene catalogue.</title>
        <authorList>
            <person name="Kono N."/>
            <person name="Nakamura H."/>
            <person name="Ohtoshi R."/>
            <person name="Moran D.A.P."/>
            <person name="Shinohara A."/>
            <person name="Yoshida Y."/>
            <person name="Fujiwara M."/>
            <person name="Mori M."/>
            <person name="Tomita M."/>
            <person name="Arakawa K."/>
        </authorList>
    </citation>
    <scope>NUCLEOTIDE SEQUENCE [LARGE SCALE GENOMIC DNA]</scope>
</reference>
<gene>
    <name evidence="2" type="ORF">AVEN_615_1</name>
</gene>